<evidence type="ECO:0008006" key="10">
    <source>
        <dbReference type="Google" id="ProtNLM"/>
    </source>
</evidence>
<dbReference type="EMBL" id="LN879430">
    <property type="protein sequence ID" value="CUH93323.1"/>
    <property type="molecule type" value="Genomic_DNA"/>
</dbReference>
<dbReference type="Pfam" id="PF00082">
    <property type="entry name" value="Peptidase_S8"/>
    <property type="match status" value="1"/>
</dbReference>
<dbReference type="GO" id="GO:0004252">
    <property type="term" value="F:serine-type endopeptidase activity"/>
    <property type="evidence" value="ECO:0007669"/>
    <property type="project" value="InterPro"/>
</dbReference>
<feature type="domain" description="Peptidase S8/S53" evidence="6">
    <location>
        <begin position="230"/>
        <end position="460"/>
    </location>
</feature>
<evidence type="ECO:0000256" key="4">
    <source>
        <dbReference type="ARBA" id="ARBA00022825"/>
    </source>
</evidence>
<organism evidence="8 9">
    <name type="scientific">Herbinix luporum</name>
    <dbReference type="NCBI Taxonomy" id="1679721"/>
    <lineage>
        <taxon>Bacteria</taxon>
        <taxon>Bacillati</taxon>
        <taxon>Bacillota</taxon>
        <taxon>Clostridia</taxon>
        <taxon>Lachnospirales</taxon>
        <taxon>Lachnospiraceae</taxon>
        <taxon>Herbinix</taxon>
    </lineage>
</organism>
<dbReference type="PANTHER" id="PTHR43806">
    <property type="entry name" value="PEPTIDASE S8"/>
    <property type="match status" value="1"/>
</dbReference>
<dbReference type="InterPro" id="IPR008979">
    <property type="entry name" value="Galactose-bd-like_sf"/>
</dbReference>
<dbReference type="PANTHER" id="PTHR43806:SF11">
    <property type="entry name" value="CEREVISIN-RELATED"/>
    <property type="match status" value="1"/>
</dbReference>
<dbReference type="OrthoDB" id="9798386at2"/>
<dbReference type="InterPro" id="IPR000209">
    <property type="entry name" value="Peptidase_S8/S53_dom"/>
</dbReference>
<dbReference type="Proteomes" id="UP000196053">
    <property type="component" value="Chromosome I"/>
</dbReference>
<gene>
    <name evidence="8" type="ORF">SD1D_1778</name>
</gene>
<evidence type="ECO:0000256" key="5">
    <source>
        <dbReference type="PROSITE-ProRule" id="PRU01240"/>
    </source>
</evidence>
<protein>
    <recommendedName>
        <fullName evidence="10">Peptidase S8/S53 domain-containing protein</fullName>
    </recommendedName>
</protein>
<evidence type="ECO:0000259" key="7">
    <source>
        <dbReference type="Pfam" id="PF04151"/>
    </source>
</evidence>
<dbReference type="InterPro" id="IPR036852">
    <property type="entry name" value="Peptidase_S8/S53_dom_sf"/>
</dbReference>
<name>A0A0K8J7K6_9FIRM</name>
<keyword evidence="9" id="KW-1185">Reference proteome</keyword>
<keyword evidence="4" id="KW-0720">Serine protease</keyword>
<proteinExistence type="inferred from homology"/>
<evidence type="ECO:0000256" key="2">
    <source>
        <dbReference type="ARBA" id="ARBA00022670"/>
    </source>
</evidence>
<evidence type="ECO:0000313" key="8">
    <source>
        <dbReference type="EMBL" id="CUH93323.1"/>
    </source>
</evidence>
<sequence length="613" mass="68591">MKKYPTIIFGLVFIILSSMCIRNMSLADTYINIKNGEKVKDFEAGSLYKIKYKDKVKDVIVFNNGKTEDYSASKHGSYFKSSKISEPLEKLIKEDENQELTVAIWFKDIDQTAIEKEAKELLKIDDINKIDNKTLQKYIEVKRELAKVKYESLNKRYYDKYLPNEEVVFISNYAPLIIVNIKIYKILKLSEFDDILSFQLVEKDEKKEETSYSIPNINANYLRNNLNLRGSGIKVGIVEINYADKSNSQLNDRNIIFDVSDAVASQDTGSHATKVASIIVGRTQGIVPDATVYMTAAKNRLEDYEKIEWLMDQGVSVINYSAGYSTGAGLYSDMAKWIDHLSFQHNITFVKSSGNGGDNSYITDPGMAYNGITVSSINDNNSFNEPNWNDDSFSNYSSFLEIEGGYKPDLSAPGEDISVAGFLGSNGTSFSAAHVTGVIAQILQSSPDLIFKPCALNAILKAGTLHKTANDYNFYSMIPDYSNREGAGVIDAKGAYQSANASNYIQVQLDNGLFPYSYPITINYTSSPVRIVLNWHKQNSILNNGSIDLRNISDMDLYIIDPNGQIVAASTTANNNTEMVEFTPTVKGTYTVIVDGYILENTYEVFGLAWYQK</sequence>
<comment type="caution">
    <text evidence="5">Lacks conserved residue(s) required for the propagation of feature annotation.</text>
</comment>
<feature type="domain" description="Peptidase C-terminal archaeal/bacterial" evidence="7">
    <location>
        <begin position="546"/>
        <end position="596"/>
    </location>
</feature>
<dbReference type="InterPro" id="IPR050131">
    <property type="entry name" value="Peptidase_S8_subtilisin-like"/>
</dbReference>
<comment type="similarity">
    <text evidence="1 5">Belongs to the peptidase S8 family.</text>
</comment>
<keyword evidence="3" id="KW-0378">Hydrolase</keyword>
<dbReference type="InterPro" id="IPR007280">
    <property type="entry name" value="Peptidase_C_arc/bac"/>
</dbReference>
<dbReference type="GO" id="GO:0006508">
    <property type="term" value="P:proteolysis"/>
    <property type="evidence" value="ECO:0007669"/>
    <property type="project" value="UniProtKB-KW"/>
</dbReference>
<dbReference type="Pfam" id="PF04151">
    <property type="entry name" value="PPC"/>
    <property type="match status" value="1"/>
</dbReference>
<dbReference type="SUPFAM" id="SSF52743">
    <property type="entry name" value="Subtilisin-like"/>
    <property type="match status" value="1"/>
</dbReference>
<dbReference type="SUPFAM" id="SSF49785">
    <property type="entry name" value="Galactose-binding domain-like"/>
    <property type="match status" value="1"/>
</dbReference>
<dbReference type="KEGG" id="hsd:SD1D_1778"/>
<evidence type="ECO:0000256" key="1">
    <source>
        <dbReference type="ARBA" id="ARBA00011073"/>
    </source>
</evidence>
<dbReference type="AlphaFoldDB" id="A0A0K8J7K6"/>
<keyword evidence="2" id="KW-0645">Protease</keyword>
<evidence type="ECO:0000259" key="6">
    <source>
        <dbReference type="Pfam" id="PF00082"/>
    </source>
</evidence>
<reference evidence="9" key="1">
    <citation type="submission" date="2015-09" db="EMBL/GenBank/DDBJ databases">
        <authorList>
            <person name="Wibberg D."/>
        </authorList>
    </citation>
    <scope>NUCLEOTIDE SEQUENCE [LARGE SCALE GENOMIC DNA]</scope>
    <source>
        <strain evidence="9">SD1D</strain>
    </source>
</reference>
<evidence type="ECO:0000313" key="9">
    <source>
        <dbReference type="Proteomes" id="UP000196053"/>
    </source>
</evidence>
<accession>A0A0K8J7K6</accession>
<evidence type="ECO:0000256" key="3">
    <source>
        <dbReference type="ARBA" id="ARBA00022801"/>
    </source>
</evidence>
<dbReference type="PROSITE" id="PS51892">
    <property type="entry name" value="SUBTILASE"/>
    <property type="match status" value="1"/>
</dbReference>
<dbReference type="Gene3D" id="2.60.120.380">
    <property type="match status" value="1"/>
</dbReference>
<dbReference type="Gene3D" id="3.40.50.200">
    <property type="entry name" value="Peptidase S8/S53 domain"/>
    <property type="match status" value="1"/>
</dbReference>